<keyword evidence="5" id="KW-1185">Reference proteome</keyword>
<evidence type="ECO:0000259" key="3">
    <source>
        <dbReference type="Pfam" id="PF00561"/>
    </source>
</evidence>
<dbReference type="InterPro" id="IPR029058">
    <property type="entry name" value="AB_hydrolase_fold"/>
</dbReference>
<evidence type="ECO:0000313" key="5">
    <source>
        <dbReference type="Proteomes" id="UP000438182"/>
    </source>
</evidence>
<dbReference type="InterPro" id="IPR000073">
    <property type="entry name" value="AB_hydrolase_1"/>
</dbReference>
<sequence>MPHLSLPGASLYWESDGSASAPALLAIPGGMGSLRMWDRLVAARASVDHVVRFDPRGFGATIAERTPYANHEDAIALLDHLGIAAATIVGTGRGATIALDVALAAPDRVVGVVMVCGGPSGHPSVDLGAREERLLAQFDALHETDAGVDDPEDRTGPEGATPPRDIQALVEQELAIWAAGPGRALRDLDPAFLSLARRLDRNGRRRDDRLPRPTPLQPPAVDRLAEVEVPVLVMAGAHDLSPAIAHFHTLVEGLPNATGFRFDDSAHLPVLERPEEFERVLDTWLGEVSDR</sequence>
<dbReference type="RefSeq" id="WP_160424788.1">
    <property type="nucleotide sequence ID" value="NZ_WSTA01000043.1"/>
</dbReference>
<evidence type="ECO:0000256" key="1">
    <source>
        <dbReference type="ARBA" id="ARBA00022801"/>
    </source>
</evidence>
<evidence type="ECO:0000313" key="4">
    <source>
        <dbReference type="EMBL" id="MWB98971.1"/>
    </source>
</evidence>
<feature type="region of interest" description="Disordered" evidence="2">
    <location>
        <begin position="143"/>
        <end position="162"/>
    </location>
</feature>
<gene>
    <name evidence="4" type="ORF">GB864_10475</name>
</gene>
<organism evidence="4 5">
    <name type="scientific">Agromyces seonyuensis</name>
    <dbReference type="NCBI Taxonomy" id="2662446"/>
    <lineage>
        <taxon>Bacteria</taxon>
        <taxon>Bacillati</taxon>
        <taxon>Actinomycetota</taxon>
        <taxon>Actinomycetes</taxon>
        <taxon>Micrococcales</taxon>
        <taxon>Microbacteriaceae</taxon>
        <taxon>Agromyces</taxon>
    </lineage>
</organism>
<dbReference type="EMBL" id="WSTA01000043">
    <property type="protein sequence ID" value="MWB98971.1"/>
    <property type="molecule type" value="Genomic_DNA"/>
</dbReference>
<dbReference type="AlphaFoldDB" id="A0A6I4NXR6"/>
<evidence type="ECO:0000256" key="2">
    <source>
        <dbReference type="SAM" id="MobiDB-lite"/>
    </source>
</evidence>
<dbReference type="PANTHER" id="PTHR43798:SF31">
    <property type="entry name" value="AB HYDROLASE SUPERFAMILY PROTEIN YCLE"/>
    <property type="match status" value="1"/>
</dbReference>
<dbReference type="Pfam" id="PF00561">
    <property type="entry name" value="Abhydrolase_1"/>
    <property type="match status" value="1"/>
</dbReference>
<accession>A0A6I4NXR6</accession>
<keyword evidence="1 4" id="KW-0378">Hydrolase</keyword>
<reference evidence="4 5" key="1">
    <citation type="submission" date="2019-12" db="EMBL/GenBank/DDBJ databases">
        <authorList>
            <person name="Kim Y.S."/>
        </authorList>
    </citation>
    <scope>NUCLEOTIDE SEQUENCE [LARGE SCALE GENOMIC DNA]</scope>
    <source>
        <strain evidence="4 5">MMS17-SY077</strain>
    </source>
</reference>
<dbReference type="Gene3D" id="3.40.50.1820">
    <property type="entry name" value="alpha/beta hydrolase"/>
    <property type="match status" value="1"/>
</dbReference>
<proteinExistence type="predicted"/>
<dbReference type="GO" id="GO:0016020">
    <property type="term" value="C:membrane"/>
    <property type="evidence" value="ECO:0007669"/>
    <property type="project" value="TreeGrafter"/>
</dbReference>
<protein>
    <submittedName>
        <fullName evidence="4">Alpha/beta fold hydrolase</fullName>
    </submittedName>
</protein>
<dbReference type="GO" id="GO:0016787">
    <property type="term" value="F:hydrolase activity"/>
    <property type="evidence" value="ECO:0007669"/>
    <property type="project" value="UniProtKB-KW"/>
</dbReference>
<name>A0A6I4NXR6_9MICO</name>
<feature type="domain" description="AB hydrolase-1" evidence="3">
    <location>
        <begin position="22"/>
        <end position="274"/>
    </location>
</feature>
<dbReference type="PANTHER" id="PTHR43798">
    <property type="entry name" value="MONOACYLGLYCEROL LIPASE"/>
    <property type="match status" value="1"/>
</dbReference>
<dbReference type="InterPro" id="IPR050266">
    <property type="entry name" value="AB_hydrolase_sf"/>
</dbReference>
<comment type="caution">
    <text evidence="4">The sequence shown here is derived from an EMBL/GenBank/DDBJ whole genome shotgun (WGS) entry which is preliminary data.</text>
</comment>
<dbReference type="Proteomes" id="UP000438182">
    <property type="component" value="Unassembled WGS sequence"/>
</dbReference>
<dbReference type="SUPFAM" id="SSF53474">
    <property type="entry name" value="alpha/beta-Hydrolases"/>
    <property type="match status" value="1"/>
</dbReference>